<evidence type="ECO:0000313" key="3">
    <source>
        <dbReference type="EMBL" id="MBM6921986.1"/>
    </source>
</evidence>
<accession>A0A939BFM2</accession>
<comment type="caution">
    <text evidence="3">The sequence shown here is derived from an EMBL/GenBank/DDBJ whole genome shotgun (WGS) entry which is preliminary data.</text>
</comment>
<dbReference type="Pfam" id="PF03432">
    <property type="entry name" value="Relaxase"/>
    <property type="match status" value="1"/>
</dbReference>
<dbReference type="EMBL" id="JACJKY010000038">
    <property type="protein sequence ID" value="MBM6921986.1"/>
    <property type="molecule type" value="Genomic_DNA"/>
</dbReference>
<evidence type="ECO:0000259" key="2">
    <source>
        <dbReference type="Pfam" id="PF03432"/>
    </source>
</evidence>
<feature type="region of interest" description="Disordered" evidence="1">
    <location>
        <begin position="269"/>
        <end position="288"/>
    </location>
</feature>
<name>A0A939BFM2_9FIRM</name>
<sequence length="459" mass="52017">MAIVHFVNYQKPQTYNTMSFVLQYTMRDDKTVADDGNKYVTGVNCTPQSAYTEFNNTKRLYNKTDKRLFYHFVQSFSVDENISPQTAHEIAVRFAEETEKFSGFEIVVSTHCDRDHIHSHFVMNSVNAESGKKFHITESEVEMLMQKSDVLCLEYGLSVLKPKPPTERAKPMNDREYRSAEKGESWKIRLEAVISNVMRTAASKEHFIMLMEAEGYGVKWTDTRKNITYTTPEGKACRDCKLHLTKFLKESMEYEFIYRAEITARFNNRSTAEDHHRRKGSSLRGGDRAELDGNDIYAEITDRFAEGDSGYTAYADDRERVKSVYGSAAEGTDAVHRADQRSDRAVSDGDGNVGGGTDREYQSADNGYRETGWENERELFEQHLYASQYSGGQTGETYQQTVLACSDTFGGTHSVGTDAAYLIGDIGNIIDEDAPVEDCTTKYYPAERKKKQGPVMSGM</sequence>
<feature type="compositionally biased region" description="Basic and acidic residues" evidence="1">
    <location>
        <begin position="357"/>
        <end position="366"/>
    </location>
</feature>
<keyword evidence="4" id="KW-1185">Reference proteome</keyword>
<reference evidence="3" key="1">
    <citation type="submission" date="2020-08" db="EMBL/GenBank/DDBJ databases">
        <authorList>
            <person name="Cejkova D."/>
            <person name="Kubasova T."/>
            <person name="Jahodarova E."/>
            <person name="Rychlik I."/>
        </authorList>
    </citation>
    <scope>NUCLEOTIDE SEQUENCE</scope>
    <source>
        <strain evidence="3">An559</strain>
    </source>
</reference>
<gene>
    <name evidence="3" type="ORF">H6A12_12635</name>
</gene>
<evidence type="ECO:0000256" key="1">
    <source>
        <dbReference type="SAM" id="MobiDB-lite"/>
    </source>
</evidence>
<feature type="region of interest" description="Disordered" evidence="1">
    <location>
        <begin position="331"/>
        <end position="366"/>
    </location>
</feature>
<feature type="compositionally biased region" description="Basic and acidic residues" evidence="1">
    <location>
        <begin position="333"/>
        <end position="347"/>
    </location>
</feature>
<dbReference type="Proteomes" id="UP000774750">
    <property type="component" value="Unassembled WGS sequence"/>
</dbReference>
<organism evidence="3 4">
    <name type="scientific">Merdimmobilis hominis</name>
    <dbReference type="NCBI Taxonomy" id="2897707"/>
    <lineage>
        <taxon>Bacteria</taxon>
        <taxon>Bacillati</taxon>
        <taxon>Bacillota</taxon>
        <taxon>Clostridia</taxon>
        <taxon>Eubacteriales</taxon>
        <taxon>Oscillospiraceae</taxon>
        <taxon>Merdimmobilis</taxon>
    </lineage>
</organism>
<dbReference type="RefSeq" id="WP_087378648.1">
    <property type="nucleotide sequence ID" value="NZ_JACJKY010000038.1"/>
</dbReference>
<dbReference type="InterPro" id="IPR005094">
    <property type="entry name" value="Endonuclease_MobA/VirD2"/>
</dbReference>
<dbReference type="AlphaFoldDB" id="A0A939BFM2"/>
<proteinExistence type="predicted"/>
<evidence type="ECO:0000313" key="4">
    <source>
        <dbReference type="Proteomes" id="UP000774750"/>
    </source>
</evidence>
<feature type="domain" description="MobA/VirD2-like nuclease" evidence="2">
    <location>
        <begin position="28"/>
        <end position="157"/>
    </location>
</feature>
<reference evidence="3" key="2">
    <citation type="journal article" date="2021" name="Sci. Rep.">
        <title>The distribution of antibiotic resistance genes in chicken gut microbiota commensals.</title>
        <authorList>
            <person name="Juricova H."/>
            <person name="Matiasovicova J."/>
            <person name="Kubasova T."/>
            <person name="Cejkova D."/>
            <person name="Rychlik I."/>
        </authorList>
    </citation>
    <scope>NUCLEOTIDE SEQUENCE</scope>
    <source>
        <strain evidence="3">An559</strain>
    </source>
</reference>
<protein>
    <submittedName>
        <fullName evidence="3">Relaxase/mobilization nuclease domain-containing protein</fullName>
    </submittedName>
</protein>